<feature type="compositionally biased region" description="Low complexity" evidence="1">
    <location>
        <begin position="97"/>
        <end position="125"/>
    </location>
</feature>
<comment type="caution">
    <text evidence="2">The sequence shown here is derived from an EMBL/GenBank/DDBJ whole genome shotgun (WGS) entry which is preliminary data.</text>
</comment>
<proteinExistence type="predicted"/>
<protein>
    <submittedName>
        <fullName evidence="2">Uncharacterized protein</fullName>
    </submittedName>
</protein>
<accession>A0A1X2H4M4</accession>
<sequence length="402" mass="44463">MSESAGQYTTSGDNIHFQKPDTIDAPVYVKPNAYDDDEPCAQSPSTPITPIETVIKLEIGHNKRPVSPIKEREDPLAALPPGQTPNEKEEPDRSTHSNADASSNNGNSDSCGSSRRSSNSNSSSNGHVTDSILSEPPSATTQTTMNEELSKYMSTLSFKSNNSTYAPSLAGGPSPSTSTGSQSSRILSSLHCPMSKKKKRREEMLVFELRKHTLVKPHLHDIYEYGTKRLVYRKEQPHSYSWGFQNTLYRDTCQVAEAHRRAFQKDIVIQVGDTEQKMVNRTNSHLLFMYQTVFDGFRIAWKRPSLLSHDMVVTVVKQDDSDDLGAAVPPPPRVLAEFDSHGMGYLVHLGRLAIDRAILSEFDDPKRVEVYLLMTCCTLVDLMREVVEKAVGLGDGGVAGSD</sequence>
<feature type="region of interest" description="Disordered" evidence="1">
    <location>
        <begin position="1"/>
        <end position="143"/>
    </location>
</feature>
<evidence type="ECO:0000313" key="2">
    <source>
        <dbReference type="EMBL" id="ORY93321.1"/>
    </source>
</evidence>
<organism evidence="2 3">
    <name type="scientific">Syncephalastrum racemosum</name>
    <name type="common">Filamentous fungus</name>
    <dbReference type="NCBI Taxonomy" id="13706"/>
    <lineage>
        <taxon>Eukaryota</taxon>
        <taxon>Fungi</taxon>
        <taxon>Fungi incertae sedis</taxon>
        <taxon>Mucoromycota</taxon>
        <taxon>Mucoromycotina</taxon>
        <taxon>Mucoromycetes</taxon>
        <taxon>Mucorales</taxon>
        <taxon>Syncephalastraceae</taxon>
        <taxon>Syncephalastrum</taxon>
    </lineage>
</organism>
<dbReference type="InParanoid" id="A0A1X2H4M4"/>
<reference evidence="2 3" key="1">
    <citation type="submission" date="2016-07" db="EMBL/GenBank/DDBJ databases">
        <title>Pervasive Adenine N6-methylation of Active Genes in Fungi.</title>
        <authorList>
            <consortium name="DOE Joint Genome Institute"/>
            <person name="Mondo S.J."/>
            <person name="Dannebaum R.O."/>
            <person name="Kuo R.C."/>
            <person name="Labutti K."/>
            <person name="Haridas S."/>
            <person name="Kuo A."/>
            <person name="Salamov A."/>
            <person name="Ahrendt S.R."/>
            <person name="Lipzen A."/>
            <person name="Sullivan W."/>
            <person name="Andreopoulos W.B."/>
            <person name="Clum A."/>
            <person name="Lindquist E."/>
            <person name="Daum C."/>
            <person name="Ramamoorthy G.K."/>
            <person name="Gryganskyi A."/>
            <person name="Culley D."/>
            <person name="Magnuson J.K."/>
            <person name="James T.Y."/>
            <person name="O'Malley M.A."/>
            <person name="Stajich J.E."/>
            <person name="Spatafora J.W."/>
            <person name="Visel A."/>
            <person name="Grigoriev I.V."/>
        </authorList>
    </citation>
    <scope>NUCLEOTIDE SEQUENCE [LARGE SCALE GENOMIC DNA]</scope>
    <source>
        <strain evidence="2 3">NRRL 2496</strain>
    </source>
</reference>
<dbReference type="AlphaFoldDB" id="A0A1X2H4M4"/>
<dbReference type="Proteomes" id="UP000242180">
    <property type="component" value="Unassembled WGS sequence"/>
</dbReference>
<name>A0A1X2H4M4_SYNRA</name>
<feature type="compositionally biased region" description="Basic and acidic residues" evidence="1">
    <location>
        <begin position="86"/>
        <end position="95"/>
    </location>
</feature>
<evidence type="ECO:0000256" key="1">
    <source>
        <dbReference type="SAM" id="MobiDB-lite"/>
    </source>
</evidence>
<dbReference type="EMBL" id="MCGN01000009">
    <property type="protein sequence ID" value="ORY93321.1"/>
    <property type="molecule type" value="Genomic_DNA"/>
</dbReference>
<dbReference type="OrthoDB" id="2444645at2759"/>
<feature type="compositionally biased region" description="Polar residues" evidence="1">
    <location>
        <begin position="1"/>
        <end position="13"/>
    </location>
</feature>
<evidence type="ECO:0000313" key="3">
    <source>
        <dbReference type="Proteomes" id="UP000242180"/>
    </source>
</evidence>
<keyword evidence="3" id="KW-1185">Reference proteome</keyword>
<feature type="compositionally biased region" description="Low complexity" evidence="1">
    <location>
        <begin position="167"/>
        <end position="190"/>
    </location>
</feature>
<gene>
    <name evidence="2" type="ORF">BCR43DRAFT_496715</name>
</gene>
<feature type="region of interest" description="Disordered" evidence="1">
    <location>
        <begin position="166"/>
        <end position="197"/>
    </location>
</feature>
<feature type="compositionally biased region" description="Polar residues" evidence="1">
    <location>
        <begin position="126"/>
        <end position="143"/>
    </location>
</feature>